<accession>A0AA43UCW8</accession>
<dbReference type="Pfam" id="PF00535">
    <property type="entry name" value="Glycos_transf_2"/>
    <property type="match status" value="1"/>
</dbReference>
<dbReference type="EMBL" id="JAUNQW010000020">
    <property type="protein sequence ID" value="MDO5457659.1"/>
    <property type="molecule type" value="Genomic_DNA"/>
</dbReference>
<evidence type="ECO:0000256" key="8">
    <source>
        <dbReference type="ARBA" id="ARBA00037904"/>
    </source>
</evidence>
<gene>
    <name evidence="12" type="ORF">Q4F26_04860</name>
</gene>
<dbReference type="Proteomes" id="UP001171751">
    <property type="component" value="Unassembled WGS sequence"/>
</dbReference>
<keyword evidence="2" id="KW-1003">Cell membrane</keyword>
<evidence type="ECO:0000256" key="9">
    <source>
        <dbReference type="ARBA" id="ARBA00038120"/>
    </source>
</evidence>
<dbReference type="PANTHER" id="PTHR43646">
    <property type="entry name" value="GLYCOSYLTRANSFERASE"/>
    <property type="match status" value="1"/>
</dbReference>
<dbReference type="AlphaFoldDB" id="A0AA43UCW8"/>
<feature type="domain" description="Glycosyltransferase 2-like" evidence="11">
    <location>
        <begin position="7"/>
        <end position="136"/>
    </location>
</feature>
<comment type="pathway">
    <text evidence="8">Carotenoid biosynthesis; staphyloxanthin biosynthesis; staphyloxanthin from farnesyl diphosphate: step 4/5.</text>
</comment>
<evidence type="ECO:0000259" key="11">
    <source>
        <dbReference type="Pfam" id="PF00535"/>
    </source>
</evidence>
<dbReference type="InterPro" id="IPR001173">
    <property type="entry name" value="Glyco_trans_2-like"/>
</dbReference>
<keyword evidence="13" id="KW-1185">Reference proteome</keyword>
<dbReference type="GO" id="GO:0005886">
    <property type="term" value="C:plasma membrane"/>
    <property type="evidence" value="ECO:0007669"/>
    <property type="project" value="UniProtKB-SubCell"/>
</dbReference>
<evidence type="ECO:0000256" key="7">
    <source>
        <dbReference type="ARBA" id="ARBA00037281"/>
    </source>
</evidence>
<evidence type="ECO:0000256" key="3">
    <source>
        <dbReference type="ARBA" id="ARBA00022676"/>
    </source>
</evidence>
<comment type="similarity">
    <text evidence="9">Belongs to the glycosyltransferase 2 family. CrtQ subfamily.</text>
</comment>
<keyword evidence="3" id="KW-0328">Glycosyltransferase</keyword>
<dbReference type="SUPFAM" id="SSF53448">
    <property type="entry name" value="Nucleotide-diphospho-sugar transferases"/>
    <property type="match status" value="1"/>
</dbReference>
<name>A0AA43UCW8_9LACT</name>
<comment type="caution">
    <text evidence="12">The sequence shown here is derived from an EMBL/GenBank/DDBJ whole genome shotgun (WGS) entry which is preliminary data.</text>
</comment>
<keyword evidence="6" id="KW-0472">Membrane</keyword>
<dbReference type="InterPro" id="IPR029044">
    <property type="entry name" value="Nucleotide-diphossugar_trans"/>
</dbReference>
<keyword evidence="5" id="KW-0125">Carotenoid biosynthesis</keyword>
<dbReference type="CDD" id="cd02522">
    <property type="entry name" value="GT_2_like_a"/>
    <property type="match status" value="1"/>
</dbReference>
<evidence type="ECO:0000256" key="1">
    <source>
        <dbReference type="ARBA" id="ARBA00004236"/>
    </source>
</evidence>
<dbReference type="GO" id="GO:0016117">
    <property type="term" value="P:carotenoid biosynthetic process"/>
    <property type="evidence" value="ECO:0007669"/>
    <property type="project" value="UniProtKB-KW"/>
</dbReference>
<comment type="subcellular location">
    <subcellularLocation>
        <location evidence="1">Cell membrane</location>
    </subcellularLocation>
</comment>
<dbReference type="InterPro" id="IPR026461">
    <property type="entry name" value="Trfase_2_rSAM/seldom_assoc"/>
</dbReference>
<dbReference type="GO" id="GO:0016757">
    <property type="term" value="F:glycosyltransferase activity"/>
    <property type="evidence" value="ECO:0007669"/>
    <property type="project" value="UniProtKB-KW"/>
</dbReference>
<evidence type="ECO:0000256" key="10">
    <source>
        <dbReference type="ARBA" id="ARBA00040345"/>
    </source>
</evidence>
<evidence type="ECO:0000256" key="2">
    <source>
        <dbReference type="ARBA" id="ARBA00022475"/>
    </source>
</evidence>
<dbReference type="PANTHER" id="PTHR43646:SF2">
    <property type="entry name" value="GLYCOSYLTRANSFERASE 2-LIKE DOMAIN-CONTAINING PROTEIN"/>
    <property type="match status" value="1"/>
</dbReference>
<evidence type="ECO:0000313" key="13">
    <source>
        <dbReference type="Proteomes" id="UP001171751"/>
    </source>
</evidence>
<evidence type="ECO:0000256" key="5">
    <source>
        <dbReference type="ARBA" id="ARBA00022746"/>
    </source>
</evidence>
<evidence type="ECO:0000256" key="6">
    <source>
        <dbReference type="ARBA" id="ARBA00023136"/>
    </source>
</evidence>
<evidence type="ECO:0000313" key="12">
    <source>
        <dbReference type="EMBL" id="MDO5457659.1"/>
    </source>
</evidence>
<keyword evidence="4" id="KW-0808">Transferase</keyword>
<reference evidence="12" key="1">
    <citation type="submission" date="2023-07" db="EMBL/GenBank/DDBJ databases">
        <title>Between Cages and Wild: Unraveling the Impact of Captivity on Animal Microbiomes and Antimicrobial Resistance.</title>
        <authorList>
            <person name="Schmartz G.P."/>
            <person name="Rehner J."/>
            <person name="Schuff M.J."/>
            <person name="Becker S.L."/>
            <person name="Kravczyk M."/>
            <person name="Gurevich A."/>
            <person name="Francke R."/>
            <person name="Mueller R."/>
            <person name="Keller V."/>
            <person name="Keller A."/>
        </authorList>
    </citation>
    <scope>NUCLEOTIDE SEQUENCE</scope>
    <source>
        <strain evidence="12">S39M_St_73</strain>
    </source>
</reference>
<dbReference type="Gene3D" id="3.90.550.10">
    <property type="entry name" value="Spore Coat Polysaccharide Biosynthesis Protein SpsA, Chain A"/>
    <property type="match status" value="1"/>
</dbReference>
<organism evidence="12 13">
    <name type="scientific">Atopococcus tabaci</name>
    <dbReference type="NCBI Taxonomy" id="269774"/>
    <lineage>
        <taxon>Bacteria</taxon>
        <taxon>Bacillati</taxon>
        <taxon>Bacillota</taxon>
        <taxon>Bacilli</taxon>
        <taxon>Lactobacillales</taxon>
        <taxon>Carnobacteriaceae</taxon>
        <taxon>Atopococcus</taxon>
    </lineage>
</organism>
<protein>
    <recommendedName>
        <fullName evidence="10">4,4'-diaponeurosporenoate glycosyltransferase</fullName>
    </recommendedName>
</protein>
<dbReference type="NCBIfam" id="TIGR04283">
    <property type="entry name" value="glyco_like_mftF"/>
    <property type="match status" value="1"/>
</dbReference>
<proteinExistence type="inferred from homology"/>
<comment type="function">
    <text evidence="7">Catalyzes the glycosylation of 4,4'-diaponeurosporenoate, i.e. the esterification of glucose at the C1'' position with the carboxyl group of 4,4'-diaponeurosporenic acid, to form glycosyl-4,4'-diaponeurosporenoate. This is a step in the biosynthesis of staphyloxanthin, an orange pigment present in most staphylococci strains.</text>
</comment>
<evidence type="ECO:0000256" key="4">
    <source>
        <dbReference type="ARBA" id="ARBA00022679"/>
    </source>
</evidence>
<sequence length="227" mass="26329">MKKKKISVIIPVYNEEKQIDCLMDNLIVFDKETVNLIFVDGGSEDTTVDLLEAYGQTVIFSDKGRGKQLHTGALAAPDDYLLFLHADCYFEKSPLEEIERILSRHEMGAFKVEFDNSNLLLKLLAWGSNWRLKYRKIAFGDQGMFMTKDFYHRMGGFKSLPLMEDYDFSLRAKKAGCPVRFSRQKIITSSRFFDQHGVVKSLLIMQKCQHMYRQGAPIEKIQELYRT</sequence>